<gene>
    <name evidence="14" type="ORF">XAT740_LOCUS18346</name>
</gene>
<dbReference type="InterPro" id="IPR000276">
    <property type="entry name" value="GPCR_Rhodpsn"/>
</dbReference>
<protein>
    <recommendedName>
        <fullName evidence="13">G-protein coupled receptors family 1 profile domain-containing protein</fullName>
    </recommendedName>
</protein>
<keyword evidence="11" id="KW-0206">Cytoskeleton</keyword>
<evidence type="ECO:0000256" key="10">
    <source>
        <dbReference type="ARBA" id="ARBA00023175"/>
    </source>
</evidence>
<dbReference type="PROSITE" id="PS01239">
    <property type="entry name" value="DYNEIN_LIGHT_1"/>
    <property type="match status" value="1"/>
</dbReference>
<proteinExistence type="inferred from homology"/>
<dbReference type="GO" id="GO:0005868">
    <property type="term" value="C:cytoplasmic dynein complex"/>
    <property type="evidence" value="ECO:0007669"/>
    <property type="project" value="TreeGrafter"/>
</dbReference>
<sequence length="328" mass="37144">MSNTTDSTMVALLNNISSRLNSYITFLVFLFGTIGNILSIIVLSQARLRVNPCVLYFLASSIASFGILLIGLPSRLMAGLTSTDPTNTNSLLCKFRIFVLYAFRTTAVWLVVFATIDRWFASSINYTRRRLSSRRFAYKAILIIHILSFILWIESPFCYGINVPEAPLRCYGSSQACRIFNDLAYASSTVIIPSILMLIFGLLTIYNIHRTHQAIQPIIAIVTLVDPTKAQTYILNTIIMTDRKAVIKNADMSEDMQQDAVDIATQALEKYNIEKDIAAYIKKEFDKKYNPTWHCIVGRNFGSYVTHETKHFIYFYLGQVAILLFKSG</sequence>
<dbReference type="PANTHER" id="PTHR11886:SF35">
    <property type="entry name" value="DYNEIN LIGHT CHAIN"/>
    <property type="match status" value="1"/>
</dbReference>
<dbReference type="Gene3D" id="3.30.740.10">
    <property type="entry name" value="Protein Inhibitor Of Neuronal Nitric Oxide Synthase"/>
    <property type="match status" value="1"/>
</dbReference>
<dbReference type="GO" id="GO:0007017">
    <property type="term" value="P:microtubule-based process"/>
    <property type="evidence" value="ECO:0007669"/>
    <property type="project" value="InterPro"/>
</dbReference>
<dbReference type="EMBL" id="CAJNOR010001222">
    <property type="protein sequence ID" value="CAF1100911.1"/>
    <property type="molecule type" value="Genomic_DNA"/>
</dbReference>
<dbReference type="GO" id="GO:0016020">
    <property type="term" value="C:membrane"/>
    <property type="evidence" value="ECO:0007669"/>
    <property type="project" value="UniProtKB-SubCell"/>
</dbReference>
<keyword evidence="15" id="KW-1185">Reference proteome</keyword>
<feature type="transmembrane region" description="Helical" evidence="12">
    <location>
        <begin position="136"/>
        <end position="153"/>
    </location>
</feature>
<dbReference type="AlphaFoldDB" id="A0A814P0Z7"/>
<evidence type="ECO:0000256" key="4">
    <source>
        <dbReference type="ARBA" id="ARBA00022490"/>
    </source>
</evidence>
<evidence type="ECO:0000256" key="6">
    <source>
        <dbReference type="ARBA" id="ARBA00022701"/>
    </source>
</evidence>
<evidence type="ECO:0000256" key="7">
    <source>
        <dbReference type="ARBA" id="ARBA00022989"/>
    </source>
</evidence>
<feature type="transmembrane region" description="Helical" evidence="12">
    <location>
        <begin position="55"/>
        <end position="78"/>
    </location>
</feature>
<dbReference type="Pfam" id="PF01221">
    <property type="entry name" value="Dynein_light"/>
    <property type="match status" value="1"/>
</dbReference>
<organism evidence="14 15">
    <name type="scientific">Adineta ricciae</name>
    <name type="common">Rotifer</name>
    <dbReference type="NCBI Taxonomy" id="249248"/>
    <lineage>
        <taxon>Eukaryota</taxon>
        <taxon>Metazoa</taxon>
        <taxon>Spiralia</taxon>
        <taxon>Gnathifera</taxon>
        <taxon>Rotifera</taxon>
        <taxon>Eurotatoria</taxon>
        <taxon>Bdelloidea</taxon>
        <taxon>Adinetida</taxon>
        <taxon>Adinetidae</taxon>
        <taxon>Adineta</taxon>
    </lineage>
</organism>
<dbReference type="CDD" id="cd21452">
    <property type="entry name" value="DLC-like_DYNLL1_DYNLL2"/>
    <property type="match status" value="1"/>
</dbReference>
<dbReference type="InterPro" id="IPR037177">
    <property type="entry name" value="DLC_sf"/>
</dbReference>
<dbReference type="Pfam" id="PF00001">
    <property type="entry name" value="7tm_1"/>
    <property type="match status" value="1"/>
</dbReference>
<dbReference type="SUPFAM" id="SSF54648">
    <property type="entry name" value="DLC"/>
    <property type="match status" value="1"/>
</dbReference>
<dbReference type="GO" id="GO:0045505">
    <property type="term" value="F:dynein intermediate chain binding"/>
    <property type="evidence" value="ECO:0007669"/>
    <property type="project" value="TreeGrafter"/>
</dbReference>
<evidence type="ECO:0000259" key="13">
    <source>
        <dbReference type="PROSITE" id="PS50262"/>
    </source>
</evidence>
<dbReference type="InterPro" id="IPR017452">
    <property type="entry name" value="GPCR_Rhodpsn_7TM"/>
</dbReference>
<evidence type="ECO:0000256" key="12">
    <source>
        <dbReference type="SAM" id="Phobius"/>
    </source>
</evidence>
<comment type="subcellular location">
    <subcellularLocation>
        <location evidence="1">Cytoplasm</location>
        <location evidence="1">Cytoskeleton</location>
    </subcellularLocation>
    <subcellularLocation>
        <location evidence="2">Membrane</location>
    </subcellularLocation>
</comment>
<keyword evidence="10" id="KW-0505">Motor protein</keyword>
<evidence type="ECO:0000256" key="1">
    <source>
        <dbReference type="ARBA" id="ARBA00004245"/>
    </source>
</evidence>
<feature type="transmembrane region" description="Helical" evidence="12">
    <location>
        <begin position="183"/>
        <end position="206"/>
    </location>
</feature>
<dbReference type="SUPFAM" id="SSF81321">
    <property type="entry name" value="Family A G protein-coupled receptor-like"/>
    <property type="match status" value="1"/>
</dbReference>
<feature type="transmembrane region" description="Helical" evidence="12">
    <location>
        <begin position="98"/>
        <end position="116"/>
    </location>
</feature>
<evidence type="ECO:0000256" key="5">
    <source>
        <dbReference type="ARBA" id="ARBA00022692"/>
    </source>
</evidence>
<dbReference type="SMART" id="SM01375">
    <property type="entry name" value="Dynein_light"/>
    <property type="match status" value="1"/>
</dbReference>
<keyword evidence="7 12" id="KW-1133">Transmembrane helix</keyword>
<evidence type="ECO:0000313" key="15">
    <source>
        <dbReference type="Proteomes" id="UP000663828"/>
    </source>
</evidence>
<keyword evidence="5 12" id="KW-0812">Transmembrane</keyword>
<dbReference type="GO" id="GO:0004930">
    <property type="term" value="F:G protein-coupled receptor activity"/>
    <property type="evidence" value="ECO:0007669"/>
    <property type="project" value="InterPro"/>
</dbReference>
<feature type="transmembrane region" description="Helical" evidence="12">
    <location>
        <begin position="20"/>
        <end position="43"/>
    </location>
</feature>
<evidence type="ECO:0000256" key="11">
    <source>
        <dbReference type="ARBA" id="ARBA00023212"/>
    </source>
</evidence>
<name>A0A814P0Z7_ADIRI</name>
<dbReference type="Gene3D" id="1.20.1070.10">
    <property type="entry name" value="Rhodopsin 7-helix transmembrane proteins"/>
    <property type="match status" value="1"/>
</dbReference>
<dbReference type="GO" id="GO:0005874">
    <property type="term" value="C:microtubule"/>
    <property type="evidence" value="ECO:0007669"/>
    <property type="project" value="UniProtKB-KW"/>
</dbReference>
<dbReference type="PROSITE" id="PS50262">
    <property type="entry name" value="G_PROTEIN_RECEP_F1_2"/>
    <property type="match status" value="1"/>
</dbReference>
<evidence type="ECO:0000256" key="8">
    <source>
        <dbReference type="ARBA" id="ARBA00023017"/>
    </source>
</evidence>
<dbReference type="InterPro" id="IPR001372">
    <property type="entry name" value="Dynein_light_chain_typ-1/2"/>
</dbReference>
<feature type="domain" description="G-protein coupled receptors family 1 profile" evidence="13">
    <location>
        <begin position="35"/>
        <end position="210"/>
    </location>
</feature>
<dbReference type="Proteomes" id="UP000663828">
    <property type="component" value="Unassembled WGS sequence"/>
</dbReference>
<evidence type="ECO:0000256" key="9">
    <source>
        <dbReference type="ARBA" id="ARBA00023136"/>
    </source>
</evidence>
<keyword evidence="9 12" id="KW-0472">Membrane</keyword>
<dbReference type="InterPro" id="IPR019763">
    <property type="entry name" value="Dynein_light_1/2_CS"/>
</dbReference>
<evidence type="ECO:0000256" key="2">
    <source>
        <dbReference type="ARBA" id="ARBA00004370"/>
    </source>
</evidence>
<comment type="caution">
    <text evidence="14">The sequence shown here is derived from an EMBL/GenBank/DDBJ whole genome shotgun (WGS) entry which is preliminary data.</text>
</comment>
<accession>A0A814P0Z7</accession>
<reference evidence="14" key="1">
    <citation type="submission" date="2021-02" db="EMBL/GenBank/DDBJ databases">
        <authorList>
            <person name="Nowell W R."/>
        </authorList>
    </citation>
    <scope>NUCLEOTIDE SEQUENCE</scope>
</reference>
<evidence type="ECO:0000313" key="14">
    <source>
        <dbReference type="EMBL" id="CAF1100911.1"/>
    </source>
</evidence>
<evidence type="ECO:0000256" key="3">
    <source>
        <dbReference type="ARBA" id="ARBA00010156"/>
    </source>
</evidence>
<keyword evidence="4" id="KW-0963">Cytoplasm</keyword>
<dbReference type="FunFam" id="3.30.740.10:FF:000001">
    <property type="entry name" value="Dynein light chain"/>
    <property type="match status" value="1"/>
</dbReference>
<keyword evidence="8" id="KW-0243">Dynein</keyword>
<dbReference type="PANTHER" id="PTHR11886">
    <property type="entry name" value="DYNEIN LIGHT CHAIN"/>
    <property type="match status" value="1"/>
</dbReference>
<comment type="similarity">
    <text evidence="3">Belongs to the dynein light chain family.</text>
</comment>
<keyword evidence="6" id="KW-0493">Microtubule</keyword>